<evidence type="ECO:0000313" key="5">
    <source>
        <dbReference type="Proteomes" id="UP000326881"/>
    </source>
</evidence>
<accession>A0A5Q0C4A0</accession>
<feature type="transmembrane region" description="Helical" evidence="1">
    <location>
        <begin position="37"/>
        <end position="62"/>
    </location>
</feature>
<name>A0A5Q0C4A0_9HYPH</name>
<gene>
    <name evidence="4" type="ORF">FZ934_07730</name>
</gene>
<dbReference type="InterPro" id="IPR027787">
    <property type="entry name" value="Alpha/beta-hydrolase_catalytic"/>
</dbReference>
<feature type="domain" description="Alpha/beta-hydrolase N-terminal" evidence="3">
    <location>
        <begin position="28"/>
        <end position="234"/>
    </location>
</feature>
<protein>
    <recommendedName>
        <fullName evidence="6">Alpha/beta-hydrolase family protein</fullName>
    </recommendedName>
</protein>
<keyword evidence="5" id="KW-1185">Reference proteome</keyword>
<proteinExistence type="predicted"/>
<dbReference type="EMBL" id="CP043498">
    <property type="protein sequence ID" value="QFY60332.1"/>
    <property type="molecule type" value="Genomic_DNA"/>
</dbReference>
<dbReference type="Pfam" id="PF10081">
    <property type="entry name" value="Abhydrolase_9"/>
    <property type="match status" value="1"/>
</dbReference>
<dbReference type="KEGG" id="rgr:FZ934_07730"/>
<dbReference type="RefSeq" id="WP_153270581.1">
    <property type="nucleotide sequence ID" value="NZ_CP043498.1"/>
</dbReference>
<evidence type="ECO:0000259" key="3">
    <source>
        <dbReference type="Pfam" id="PF15420"/>
    </source>
</evidence>
<feature type="transmembrane region" description="Helical" evidence="1">
    <location>
        <begin position="159"/>
        <end position="183"/>
    </location>
</feature>
<sequence>MKRLLGGFIGSLSVVGIAAGFAFFAASLTPSLMPRSFIVQGALSGISAAVGYFFGVVLTWLWQYLELPAARTRLLTLKSVVFAGGLLVSVGFLWRAAAWQNSIRELWHMPPLDTAEPTKLAAVAAVVFVVAILVGRLFELTVSSISKLLNRFVPRRVSNVVGGLLAVLLFWSVVEGVLLRGALHLADSSFRKVDALVEDDVPVPADVMHTGSAASLVSWDGLGRQGRHFIASGPTAADIGAFWKSAAKEPVRVYVGLNNADTIEARAKLALEEMKRVGAFDRSLLVIIAPTGTGWIDPAALDTLEYLHHGDVASVGLQYSYLTSWLSLLVEPEYGADSARALFREVYRYWTSLPRDKRPKLYLHGLSLGALNSQISADIFDIVADPFQGALWSGPPFESATWRAVTAARDPQSPAWLPRFRDGSIIRFTNQNNALDIPGAIWGPIRIVYLQYASDPVTFFDAHSFYREPDWMKAPRGPDVTPSLTWLPALTMLQLLFDMAIATTSPIGYGHVYAPQHYIDAWVAVTNPAITAGQVDELKRFFEAKEEANASQD</sequence>
<feature type="domain" description="Alpha/beta-hydrolase catalytic" evidence="2">
    <location>
        <begin position="251"/>
        <end position="532"/>
    </location>
</feature>
<reference evidence="4 5" key="1">
    <citation type="submission" date="2019-08" db="EMBL/GenBank/DDBJ databases">
        <title>Prosopis cineraria nodule microbiome.</title>
        <authorList>
            <person name="Ali R."/>
            <person name="Chaluvadi S.R."/>
            <person name="Wang X."/>
        </authorList>
    </citation>
    <scope>NUCLEOTIDE SEQUENCE [LARGE SCALE GENOMIC DNA]</scope>
    <source>
        <strain evidence="4 5">BG7</strain>
    </source>
</reference>
<evidence type="ECO:0000313" key="4">
    <source>
        <dbReference type="EMBL" id="QFY60332.1"/>
    </source>
</evidence>
<organism evidence="4 5">
    <name type="scientific">Rhizobium grahamii</name>
    <dbReference type="NCBI Taxonomy" id="1120045"/>
    <lineage>
        <taxon>Bacteria</taxon>
        <taxon>Pseudomonadati</taxon>
        <taxon>Pseudomonadota</taxon>
        <taxon>Alphaproteobacteria</taxon>
        <taxon>Hyphomicrobiales</taxon>
        <taxon>Rhizobiaceae</taxon>
        <taxon>Rhizobium/Agrobacterium group</taxon>
        <taxon>Rhizobium</taxon>
    </lineage>
</organism>
<evidence type="ECO:0008006" key="6">
    <source>
        <dbReference type="Google" id="ProtNLM"/>
    </source>
</evidence>
<evidence type="ECO:0000259" key="2">
    <source>
        <dbReference type="Pfam" id="PF10081"/>
    </source>
</evidence>
<keyword evidence="1" id="KW-0472">Membrane</keyword>
<dbReference type="AlphaFoldDB" id="A0A5Q0C4A0"/>
<evidence type="ECO:0000256" key="1">
    <source>
        <dbReference type="SAM" id="Phobius"/>
    </source>
</evidence>
<feature type="transmembrane region" description="Helical" evidence="1">
    <location>
        <begin position="117"/>
        <end position="138"/>
    </location>
</feature>
<dbReference type="Proteomes" id="UP000326881">
    <property type="component" value="Chromosome"/>
</dbReference>
<dbReference type="InterPro" id="IPR012037">
    <property type="entry name" value="Alpha/beta-hydrolase_fam"/>
</dbReference>
<dbReference type="OrthoDB" id="4397445at2"/>
<keyword evidence="1" id="KW-1133">Transmembrane helix</keyword>
<dbReference type="InterPro" id="IPR027788">
    <property type="entry name" value="Alpha/beta-hydrolase_N_dom"/>
</dbReference>
<dbReference type="Pfam" id="PF15420">
    <property type="entry name" value="Abhydrolase_9_N"/>
    <property type="match status" value="1"/>
</dbReference>
<keyword evidence="1" id="KW-0812">Transmembrane</keyword>
<feature type="transmembrane region" description="Helical" evidence="1">
    <location>
        <begin position="74"/>
        <end position="97"/>
    </location>
</feature>
<dbReference type="PIRSF" id="PIRSF007542">
    <property type="entry name" value="UCP007542"/>
    <property type="match status" value="1"/>
</dbReference>